<dbReference type="PANTHER" id="PTHR43163">
    <property type="entry name" value="DIPEPTIDE TRANSPORT SYSTEM PERMEASE PROTEIN DPPB-RELATED"/>
    <property type="match status" value="1"/>
</dbReference>
<evidence type="ECO:0000259" key="8">
    <source>
        <dbReference type="PROSITE" id="PS50928"/>
    </source>
</evidence>
<gene>
    <name evidence="9" type="primary">nikB_2</name>
    <name evidence="9" type="ORF">SAMEA4364220_00483</name>
</gene>
<evidence type="ECO:0000256" key="1">
    <source>
        <dbReference type="ARBA" id="ARBA00004651"/>
    </source>
</evidence>
<organism evidence="9 10">
    <name type="scientific">Megamonas hypermegale</name>
    <dbReference type="NCBI Taxonomy" id="158847"/>
    <lineage>
        <taxon>Bacteria</taxon>
        <taxon>Bacillati</taxon>
        <taxon>Bacillota</taxon>
        <taxon>Negativicutes</taxon>
        <taxon>Selenomonadales</taxon>
        <taxon>Selenomonadaceae</taxon>
        <taxon>Megamonas</taxon>
    </lineage>
</organism>
<dbReference type="InterPro" id="IPR000515">
    <property type="entry name" value="MetI-like"/>
</dbReference>
<dbReference type="CDD" id="cd06261">
    <property type="entry name" value="TM_PBP2"/>
    <property type="match status" value="1"/>
</dbReference>
<feature type="transmembrane region" description="Helical" evidence="7">
    <location>
        <begin position="230"/>
        <end position="258"/>
    </location>
</feature>
<dbReference type="GO" id="GO:0055085">
    <property type="term" value="P:transmembrane transport"/>
    <property type="evidence" value="ECO:0007669"/>
    <property type="project" value="InterPro"/>
</dbReference>
<dbReference type="EMBL" id="LT906446">
    <property type="protein sequence ID" value="SNU95815.1"/>
    <property type="molecule type" value="Genomic_DNA"/>
</dbReference>
<keyword evidence="4 7" id="KW-0812">Transmembrane</keyword>
<evidence type="ECO:0000256" key="4">
    <source>
        <dbReference type="ARBA" id="ARBA00022692"/>
    </source>
</evidence>
<evidence type="ECO:0000256" key="5">
    <source>
        <dbReference type="ARBA" id="ARBA00022989"/>
    </source>
</evidence>
<protein>
    <submittedName>
        <fullName evidence="9">Nickel transport system permease protein nikB</fullName>
    </submittedName>
</protein>
<comment type="similarity">
    <text evidence="7">Belongs to the binding-protein-dependent transport system permease family.</text>
</comment>
<name>A0A239TDM7_9FIRM</name>
<keyword evidence="5 7" id="KW-1133">Transmembrane helix</keyword>
<proteinExistence type="inferred from homology"/>
<dbReference type="Pfam" id="PF19300">
    <property type="entry name" value="BPD_transp_1_N"/>
    <property type="match status" value="1"/>
</dbReference>
<evidence type="ECO:0000256" key="7">
    <source>
        <dbReference type="RuleBase" id="RU363032"/>
    </source>
</evidence>
<dbReference type="SUPFAM" id="SSF161098">
    <property type="entry name" value="MetI-like"/>
    <property type="match status" value="1"/>
</dbReference>
<feature type="transmembrane region" description="Helical" evidence="7">
    <location>
        <begin position="98"/>
        <end position="121"/>
    </location>
</feature>
<reference evidence="9 10" key="1">
    <citation type="submission" date="2017-06" db="EMBL/GenBank/DDBJ databases">
        <authorList>
            <consortium name="Pathogen Informatics"/>
        </authorList>
    </citation>
    <scope>NUCLEOTIDE SEQUENCE [LARGE SCALE GENOMIC DNA]</scope>
    <source>
        <strain evidence="9 10">NCTC10570</strain>
    </source>
</reference>
<evidence type="ECO:0000256" key="2">
    <source>
        <dbReference type="ARBA" id="ARBA00022448"/>
    </source>
</evidence>
<feature type="transmembrane region" description="Helical" evidence="7">
    <location>
        <begin position="278"/>
        <end position="303"/>
    </location>
</feature>
<dbReference type="PANTHER" id="PTHR43163:SF6">
    <property type="entry name" value="DIPEPTIDE TRANSPORT SYSTEM PERMEASE PROTEIN DPPB-RELATED"/>
    <property type="match status" value="1"/>
</dbReference>
<keyword evidence="10" id="KW-1185">Reference proteome</keyword>
<dbReference type="Pfam" id="PF00528">
    <property type="entry name" value="BPD_transp_1"/>
    <property type="match status" value="1"/>
</dbReference>
<dbReference type="PROSITE" id="PS50928">
    <property type="entry name" value="ABC_TM1"/>
    <property type="match status" value="1"/>
</dbReference>
<comment type="subcellular location">
    <subcellularLocation>
        <location evidence="1 7">Cell membrane</location>
        <topology evidence="1 7">Multi-pass membrane protein</topology>
    </subcellularLocation>
</comment>
<evidence type="ECO:0000256" key="3">
    <source>
        <dbReference type="ARBA" id="ARBA00022475"/>
    </source>
</evidence>
<dbReference type="InterPro" id="IPR045621">
    <property type="entry name" value="BPD_transp_1_N"/>
</dbReference>
<evidence type="ECO:0000256" key="6">
    <source>
        <dbReference type="ARBA" id="ARBA00023136"/>
    </source>
</evidence>
<keyword evidence="2 7" id="KW-0813">Transport</keyword>
<feature type="transmembrane region" description="Helical" evidence="7">
    <location>
        <begin position="164"/>
        <end position="187"/>
    </location>
</feature>
<dbReference type="InterPro" id="IPR035906">
    <property type="entry name" value="MetI-like_sf"/>
</dbReference>
<keyword evidence="3" id="KW-1003">Cell membrane</keyword>
<evidence type="ECO:0000313" key="10">
    <source>
        <dbReference type="Proteomes" id="UP000215383"/>
    </source>
</evidence>
<dbReference type="GO" id="GO:0005886">
    <property type="term" value="C:plasma membrane"/>
    <property type="evidence" value="ECO:0007669"/>
    <property type="project" value="UniProtKB-SubCell"/>
</dbReference>
<dbReference type="Proteomes" id="UP000215383">
    <property type="component" value="Chromosome 1"/>
</dbReference>
<dbReference type="AlphaFoldDB" id="A0A239TDM7"/>
<dbReference type="Gene3D" id="1.10.3720.10">
    <property type="entry name" value="MetI-like"/>
    <property type="match status" value="1"/>
</dbReference>
<feature type="transmembrane region" description="Helical" evidence="7">
    <location>
        <begin position="133"/>
        <end position="158"/>
    </location>
</feature>
<dbReference type="RefSeq" id="WP_027889305.1">
    <property type="nucleotide sequence ID" value="NZ_CALXYH010000040.1"/>
</dbReference>
<dbReference type="eggNOG" id="COG0601">
    <property type="taxonomic scope" value="Bacteria"/>
</dbReference>
<feature type="transmembrane region" description="Helical" evidence="7">
    <location>
        <begin position="12"/>
        <end position="31"/>
    </location>
</feature>
<evidence type="ECO:0000313" key="9">
    <source>
        <dbReference type="EMBL" id="SNU95815.1"/>
    </source>
</evidence>
<keyword evidence="6 7" id="KW-0472">Membrane</keyword>
<dbReference type="GeneID" id="78506516"/>
<accession>A0A239TDM7</accession>
<feature type="domain" description="ABC transmembrane type-1" evidence="8">
    <location>
        <begin position="98"/>
        <end position="296"/>
    </location>
</feature>
<sequence>MKRYVAQRLLQLIPILLGVTILSFGLIHVVAGDTVDIMETNRGTALSAETKAKLRAELNLDKPFVVQYGIWLKNTLSGDMGKSFVSGKPVFSIFIEKLPATIILTIASIICTIIISFPLGFISAVNHNKWSDYLIRFFSFVGNSLPGFLVALLLIYVFSLQLNLLPIINSSINLHSLIMPVMTLTIAMSAKYIRQIRSIVLEELQKDYVIAAKARGISEKTILLTDVFKVTLLSFITLISLSIGSLLGGTAIIESIFMWDGVGKLAVDAILMRDYPVILAYVVWLAIIYVIFNLIADILYHYLDPRIRLGLKE</sequence>